<dbReference type="AlphaFoldDB" id="A0A7J0C8W7"/>
<feature type="transmembrane region" description="Helical" evidence="2">
    <location>
        <begin position="126"/>
        <end position="148"/>
    </location>
</feature>
<sequence>MAGVTQVSERSPMSSAERNRTAALASSALRGVTAAGLGLGSLAVLVMVLWISSPYPDSGPDGALRVAAGLWLLAHGAELVRTDTLSGIPAPVATVPLLLAAGPVWLTHRATRDALEPDEGRTAPSAGGAFFAVTAGYLLVAAAVAAYARGGPMPADRFSLGFPLAVVVAASAAAGVWTAAGRPVGPMPSWAPLWLQEGVARTLFRTRAAVALRSAAAGVMVLLGGGALLVAVALVWHGEAARDSFLALSGDWSGRLAVLLLALALVPNAAVWAAAYGLGPGFALGTASTVAPYTVEGRPAVVDFPLLAAVPAPGPGTAAGWAALAVPLAAGLAVGWCTAGRAAPVPAARDEVWSARETLLVALLASVGCGAGTALLTAVSGGPMGSGRLAEFGPVWWLVGPAALVWTALLGVPVALLLRSWRLRERGWAWRWDRTDAVAAVPEASGGTAGAPDTAGSSPLPHPAPGGTGRSPGADGGPFEPYDFLPADPWREQGTRETRWASLKKGSGGLMADFPAPGAPQLDTSVADTRAADTRVTVDAPVADAPVAEATRDGRAPEASQPPEPGRDSAS</sequence>
<feature type="transmembrane region" description="Helical" evidence="2">
    <location>
        <begin position="215"/>
        <end position="236"/>
    </location>
</feature>
<feature type="transmembrane region" description="Helical" evidence="2">
    <location>
        <begin position="359"/>
        <end position="383"/>
    </location>
</feature>
<feature type="transmembrane region" description="Helical" evidence="2">
    <location>
        <begin position="395"/>
        <end position="418"/>
    </location>
</feature>
<dbReference type="EMBL" id="BLWC01000001">
    <property type="protein sequence ID" value="GFM98911.1"/>
    <property type="molecule type" value="Genomic_DNA"/>
</dbReference>
<feature type="region of interest" description="Disordered" evidence="1">
    <location>
        <begin position="535"/>
        <end position="571"/>
    </location>
</feature>
<evidence type="ECO:0008006" key="5">
    <source>
        <dbReference type="Google" id="ProtNLM"/>
    </source>
</evidence>
<proteinExistence type="predicted"/>
<feature type="compositionally biased region" description="Low complexity" evidence="1">
    <location>
        <begin position="535"/>
        <end position="549"/>
    </location>
</feature>
<dbReference type="Proteomes" id="UP000498980">
    <property type="component" value="Unassembled WGS sequence"/>
</dbReference>
<feature type="transmembrane region" description="Helical" evidence="2">
    <location>
        <begin position="28"/>
        <end position="51"/>
    </location>
</feature>
<feature type="transmembrane region" description="Helical" evidence="2">
    <location>
        <begin position="160"/>
        <end position="180"/>
    </location>
</feature>
<dbReference type="InterPro" id="IPR045931">
    <property type="entry name" value="DUF6350"/>
</dbReference>
<organism evidence="3 4">
    <name type="scientific">Streptomyces fulvorobeus</name>
    <dbReference type="NCBI Taxonomy" id="284028"/>
    <lineage>
        <taxon>Bacteria</taxon>
        <taxon>Bacillati</taxon>
        <taxon>Actinomycetota</taxon>
        <taxon>Actinomycetes</taxon>
        <taxon>Kitasatosporales</taxon>
        <taxon>Streptomycetaceae</taxon>
        <taxon>Streptomyces</taxon>
    </lineage>
</organism>
<reference evidence="3 4" key="1">
    <citation type="submission" date="2020-05" db="EMBL/GenBank/DDBJ databases">
        <title>Whole genome shotgun sequence of Streptomyces fulvorobeus NBRC 15897.</title>
        <authorList>
            <person name="Komaki H."/>
            <person name="Tamura T."/>
        </authorList>
    </citation>
    <scope>NUCLEOTIDE SEQUENCE [LARGE SCALE GENOMIC DNA]</scope>
    <source>
        <strain evidence="3 4">NBRC 15897</strain>
    </source>
</reference>
<protein>
    <recommendedName>
        <fullName evidence="5">Integral membrane protein</fullName>
    </recommendedName>
</protein>
<keyword evidence="2" id="KW-0472">Membrane</keyword>
<evidence type="ECO:0000256" key="2">
    <source>
        <dbReference type="SAM" id="Phobius"/>
    </source>
</evidence>
<feature type="compositionally biased region" description="Basic and acidic residues" evidence="1">
    <location>
        <begin position="489"/>
        <end position="499"/>
    </location>
</feature>
<gene>
    <name evidence="3" type="ORF">Sfulv_37220</name>
</gene>
<keyword evidence="2" id="KW-1133">Transmembrane helix</keyword>
<dbReference type="Pfam" id="PF19877">
    <property type="entry name" value="DUF6350"/>
    <property type="match status" value="1"/>
</dbReference>
<accession>A0A7J0C8W7</accession>
<name>A0A7J0C8W7_9ACTN</name>
<feature type="compositionally biased region" description="Gly residues" evidence="1">
    <location>
        <begin position="466"/>
        <end position="476"/>
    </location>
</feature>
<feature type="region of interest" description="Disordered" evidence="1">
    <location>
        <begin position="443"/>
        <end position="499"/>
    </location>
</feature>
<feature type="transmembrane region" description="Helical" evidence="2">
    <location>
        <begin position="256"/>
        <end position="278"/>
    </location>
</feature>
<evidence type="ECO:0000313" key="3">
    <source>
        <dbReference type="EMBL" id="GFM98911.1"/>
    </source>
</evidence>
<evidence type="ECO:0000313" key="4">
    <source>
        <dbReference type="Proteomes" id="UP000498980"/>
    </source>
</evidence>
<feature type="transmembrane region" description="Helical" evidence="2">
    <location>
        <begin position="318"/>
        <end position="339"/>
    </location>
</feature>
<evidence type="ECO:0000256" key="1">
    <source>
        <dbReference type="SAM" id="MobiDB-lite"/>
    </source>
</evidence>
<comment type="caution">
    <text evidence="3">The sequence shown here is derived from an EMBL/GenBank/DDBJ whole genome shotgun (WGS) entry which is preliminary data.</text>
</comment>
<dbReference type="RefSeq" id="WP_246353160.1">
    <property type="nucleotide sequence ID" value="NZ_BAAAUE010000009.1"/>
</dbReference>
<keyword evidence="2" id="KW-0812">Transmembrane</keyword>
<keyword evidence="4" id="KW-1185">Reference proteome</keyword>